<dbReference type="EMBL" id="JAABOQ010000003">
    <property type="protein sequence ID" value="NER17136.1"/>
    <property type="molecule type" value="Genomic_DNA"/>
</dbReference>
<name>A0A6M0CGU5_9FLAO</name>
<dbReference type="AlphaFoldDB" id="A0A6M0CGU5"/>
<gene>
    <name evidence="2" type="ORF">GWK10_07935</name>
</gene>
<dbReference type="CDD" id="cd07246">
    <property type="entry name" value="VOC_like"/>
    <property type="match status" value="1"/>
</dbReference>
<proteinExistence type="predicted"/>
<dbReference type="Gene3D" id="3.30.720.110">
    <property type="match status" value="1"/>
</dbReference>
<dbReference type="InterPro" id="IPR029068">
    <property type="entry name" value="Glyas_Bleomycin-R_OHBP_Dase"/>
</dbReference>
<comment type="caution">
    <text evidence="2">The sequence shown here is derived from an EMBL/GenBank/DDBJ whole genome shotgun (WGS) entry which is preliminary data.</text>
</comment>
<evidence type="ECO:0000259" key="1">
    <source>
        <dbReference type="PROSITE" id="PS51819"/>
    </source>
</evidence>
<dbReference type="PROSITE" id="PS51819">
    <property type="entry name" value="VOC"/>
    <property type="match status" value="1"/>
</dbReference>
<dbReference type="Proteomes" id="UP000474296">
    <property type="component" value="Unassembled WGS sequence"/>
</dbReference>
<dbReference type="InterPro" id="IPR037523">
    <property type="entry name" value="VOC_core"/>
</dbReference>
<organism evidence="2 3">
    <name type="scientific">Spongiivirga citrea</name>
    <dbReference type="NCBI Taxonomy" id="1481457"/>
    <lineage>
        <taxon>Bacteria</taxon>
        <taxon>Pseudomonadati</taxon>
        <taxon>Bacteroidota</taxon>
        <taxon>Flavobacteriia</taxon>
        <taxon>Flavobacteriales</taxon>
        <taxon>Flavobacteriaceae</taxon>
        <taxon>Spongiivirga</taxon>
    </lineage>
</organism>
<protein>
    <submittedName>
        <fullName evidence="2">VOC family protein</fullName>
    </submittedName>
</protein>
<reference evidence="2 3" key="1">
    <citation type="submission" date="2020-01" db="EMBL/GenBank/DDBJ databases">
        <title>Spongiivirga citrea KCTC 32990T.</title>
        <authorList>
            <person name="Wang G."/>
        </authorList>
    </citation>
    <scope>NUCLEOTIDE SEQUENCE [LARGE SCALE GENOMIC DNA]</scope>
    <source>
        <strain evidence="2 3">KCTC 32990</strain>
    </source>
</reference>
<evidence type="ECO:0000313" key="3">
    <source>
        <dbReference type="Proteomes" id="UP000474296"/>
    </source>
</evidence>
<feature type="domain" description="VOC" evidence="1">
    <location>
        <begin position="6"/>
        <end position="123"/>
    </location>
</feature>
<dbReference type="PANTHER" id="PTHR34109">
    <property type="entry name" value="BNAUNNG04460D PROTEIN-RELATED"/>
    <property type="match status" value="1"/>
</dbReference>
<evidence type="ECO:0000313" key="2">
    <source>
        <dbReference type="EMBL" id="NER17136.1"/>
    </source>
</evidence>
<dbReference type="Gene3D" id="3.30.720.120">
    <property type="match status" value="1"/>
</dbReference>
<keyword evidence="3" id="KW-1185">Reference proteome</keyword>
<dbReference type="PANTHER" id="PTHR34109:SF1">
    <property type="entry name" value="VOC DOMAIN-CONTAINING PROTEIN"/>
    <property type="match status" value="1"/>
</dbReference>
<dbReference type="RefSeq" id="WP_164031320.1">
    <property type="nucleotide sequence ID" value="NZ_JAABOQ010000003.1"/>
</dbReference>
<dbReference type="InterPro" id="IPR004360">
    <property type="entry name" value="Glyas_Fos-R_dOase_dom"/>
</dbReference>
<sequence>MKIIARHQQVMPFLLLYNADAFIDFTRKIFNAQEMLRTLNAKKQIQHSEIMIGNATFLLAEAESPERSTCSSLYIYVNDTDATYYKALDAGCESLMTPIDEENGKRAAGFKDPFGNSWWLATLS</sequence>
<dbReference type="SUPFAM" id="SSF54593">
    <property type="entry name" value="Glyoxalase/Bleomycin resistance protein/Dihydroxybiphenyl dioxygenase"/>
    <property type="match status" value="1"/>
</dbReference>
<dbReference type="Pfam" id="PF00903">
    <property type="entry name" value="Glyoxalase"/>
    <property type="match status" value="1"/>
</dbReference>
<accession>A0A6M0CGU5</accession>